<evidence type="ECO:0000313" key="10">
    <source>
        <dbReference type="RefSeq" id="XP_065653922.1"/>
    </source>
</evidence>
<proteinExistence type="inferred from homology"/>
<keyword evidence="4" id="KW-0238">DNA-binding</keyword>
<keyword evidence="3" id="KW-0805">Transcription regulation</keyword>
<dbReference type="Gene3D" id="2.60.40.1450">
    <property type="entry name" value="LAG1, DNA binding domain"/>
    <property type="match status" value="1"/>
</dbReference>
<evidence type="ECO:0000259" key="8">
    <source>
        <dbReference type="SMART" id="SM01268"/>
    </source>
</evidence>
<evidence type="ECO:0000256" key="3">
    <source>
        <dbReference type="ARBA" id="ARBA00023015"/>
    </source>
</evidence>
<dbReference type="SUPFAM" id="SSF81296">
    <property type="entry name" value="E set domains"/>
    <property type="match status" value="1"/>
</dbReference>
<dbReference type="Proteomes" id="UP001652625">
    <property type="component" value="Chromosome 05"/>
</dbReference>
<evidence type="ECO:0000256" key="1">
    <source>
        <dbReference type="ARBA" id="ARBA00004123"/>
    </source>
</evidence>
<dbReference type="PANTHER" id="PTHR10665">
    <property type="entry name" value="RECOMBINING BINDING PROTEIN SUPPRESSOR OF HAIRLESS"/>
    <property type="match status" value="1"/>
</dbReference>
<dbReference type="InterPro" id="IPR015350">
    <property type="entry name" value="Beta-trefoil_DNA-bd_dom"/>
</dbReference>
<dbReference type="Gene3D" id="2.80.10.50">
    <property type="match status" value="1"/>
</dbReference>
<dbReference type="SUPFAM" id="SSF110217">
    <property type="entry name" value="DNA-binding protein LAG-1 (CSL)"/>
    <property type="match status" value="1"/>
</dbReference>
<dbReference type="InterPro" id="IPR008967">
    <property type="entry name" value="p53-like_TF_DNA-bd_sf"/>
</dbReference>
<dbReference type="Pfam" id="PF09271">
    <property type="entry name" value="LAG1-DNAbind"/>
    <property type="match status" value="1"/>
</dbReference>
<dbReference type="Gene3D" id="2.60.40.10">
    <property type="entry name" value="Immunoglobulins"/>
    <property type="match status" value="1"/>
</dbReference>
<reference evidence="10 11" key="1">
    <citation type="submission" date="2025-05" db="UniProtKB">
        <authorList>
            <consortium name="RefSeq"/>
        </authorList>
    </citation>
    <scope>IDENTIFICATION</scope>
</reference>
<dbReference type="Pfam" id="PF20144">
    <property type="entry name" value="TIG_SUH"/>
    <property type="match status" value="1"/>
</dbReference>
<protein>
    <submittedName>
        <fullName evidence="10 11">Recombining binding protein suppressor of hairless-like isoform X1</fullName>
    </submittedName>
</protein>
<dbReference type="SMART" id="SM01267">
    <property type="entry name" value="LAG1_DNAbind"/>
    <property type="match status" value="1"/>
</dbReference>
<evidence type="ECO:0000256" key="4">
    <source>
        <dbReference type="ARBA" id="ARBA00023125"/>
    </source>
</evidence>
<evidence type="ECO:0000256" key="6">
    <source>
        <dbReference type="ARBA" id="ARBA00023242"/>
    </source>
</evidence>
<comment type="subcellular location">
    <subcellularLocation>
        <location evidence="1">Nucleus</location>
    </subcellularLocation>
</comment>
<dbReference type="InterPro" id="IPR036358">
    <property type="entry name" value="BTD_sf"/>
</dbReference>
<name>A0ABM4BXG4_HYDVU</name>
<dbReference type="InterPro" id="IPR038007">
    <property type="entry name" value="RBP-Jkappa_IPT"/>
</dbReference>
<dbReference type="RefSeq" id="XP_065653923.1">
    <property type="nucleotide sequence ID" value="XM_065797851.1"/>
</dbReference>
<feature type="domain" description="RBP-J/Cbf11/Cbf12 DNA binding" evidence="7">
    <location>
        <begin position="80"/>
        <end position="211"/>
    </location>
</feature>
<dbReference type="Pfam" id="PF09270">
    <property type="entry name" value="BTD"/>
    <property type="match status" value="1"/>
</dbReference>
<accession>A0ABM4BXG4</accession>
<organism evidence="9 10">
    <name type="scientific">Hydra vulgaris</name>
    <name type="common">Hydra</name>
    <name type="synonym">Hydra attenuata</name>
    <dbReference type="NCBI Taxonomy" id="6087"/>
    <lineage>
        <taxon>Eukaryota</taxon>
        <taxon>Metazoa</taxon>
        <taxon>Cnidaria</taxon>
        <taxon>Hydrozoa</taxon>
        <taxon>Hydroidolina</taxon>
        <taxon>Anthoathecata</taxon>
        <taxon>Aplanulata</taxon>
        <taxon>Hydridae</taxon>
        <taxon>Hydra</taxon>
    </lineage>
</organism>
<evidence type="ECO:0000313" key="9">
    <source>
        <dbReference type="Proteomes" id="UP001652625"/>
    </source>
</evidence>
<dbReference type="SMART" id="SM01268">
    <property type="entry name" value="BTD"/>
    <property type="match status" value="1"/>
</dbReference>
<dbReference type="InterPro" id="IPR013783">
    <property type="entry name" value="Ig-like_fold"/>
</dbReference>
<dbReference type="GeneID" id="136071944"/>
<dbReference type="RefSeq" id="XP_065653922.1">
    <property type="nucleotide sequence ID" value="XM_065797850.1"/>
</dbReference>
<feature type="domain" description="Beta-trefoil DNA-binding" evidence="8">
    <location>
        <begin position="212"/>
        <end position="361"/>
    </location>
</feature>
<dbReference type="SUPFAM" id="SSF49417">
    <property type="entry name" value="p53-like transcription factors"/>
    <property type="match status" value="1"/>
</dbReference>
<dbReference type="InterPro" id="IPR014756">
    <property type="entry name" value="Ig_E-set"/>
</dbReference>
<evidence type="ECO:0000256" key="2">
    <source>
        <dbReference type="ARBA" id="ARBA00009704"/>
    </source>
</evidence>
<sequence>MEINQCDSFSYHPYDFIGITKDLPHLIFNPGVESSYIYHTVQPENCLYQSVNHITQFEQAPRKLTASNMNRYLKERDHYIVTILHAKVAQKSYGNEKRFFCPPPCVYLSGKGWKKRKEEKGESCQLYPFVFTNIGSPDQPGFQQYDINEKENIAYCSAKSMYISDVDKRKNFIIHSQLIFQDGKNLGIFDSKRIKVISKPSKKKQSSKNTELCISSNSNVALFNRLRSQTVSTRYLHVENDNFIASSLQWGFLSIHLCNDNEPDGEEVTVNEGIVHYGQTVKLVFVKTNLATPMMIIRKVDKQTVVLDADDPVSQLHKVAFYVKGTNRSYLSINQEKVIMFQASPCSKDPKRDVISDAASWTIISADKSTYRFCEGAGPVQSKIAPVPFVSNLHLTGGGDVVTMEVNGEKFTSNLKVWFADVEAETMYRSSETLICLVPDVSLFKDRWKYKQSDFSVPVSLVRDDGVIYPTDCTFTFTPELYFTDEAGLHERISRYVAPTKLL</sequence>
<comment type="similarity">
    <text evidence="2">Belongs to the Su(H) family.</text>
</comment>
<keyword evidence="5" id="KW-0804">Transcription</keyword>
<evidence type="ECO:0000256" key="5">
    <source>
        <dbReference type="ARBA" id="ARBA00023163"/>
    </source>
</evidence>
<keyword evidence="9" id="KW-1185">Reference proteome</keyword>
<gene>
    <name evidence="10 11" type="primary">LOC136071944</name>
</gene>
<keyword evidence="6" id="KW-0539">Nucleus</keyword>
<dbReference type="InterPro" id="IPR015351">
    <property type="entry name" value="RBP-J/Cbf11/Cbf12_DNA-bd"/>
</dbReference>
<dbReference type="InterPro" id="IPR037095">
    <property type="entry name" value="RBP-J/Cbf11_DNA-bd_sf"/>
</dbReference>
<evidence type="ECO:0000259" key="7">
    <source>
        <dbReference type="SMART" id="SM01267"/>
    </source>
</evidence>
<dbReference type="InterPro" id="IPR040159">
    <property type="entry name" value="CLS_fam"/>
</dbReference>
<evidence type="ECO:0000313" key="11">
    <source>
        <dbReference type="RefSeq" id="XP_065653923.1"/>
    </source>
</evidence>